<accession>A0A5N5U5S2</accession>
<dbReference type="PANTHER" id="PTHR46268:SF6">
    <property type="entry name" value="UNIVERSAL STRESS PROTEIN UP12"/>
    <property type="match status" value="1"/>
</dbReference>
<dbReference type="RefSeq" id="WP_152134102.1">
    <property type="nucleotide sequence ID" value="NZ_QMDY01000003.1"/>
</dbReference>
<evidence type="ECO:0000313" key="4">
    <source>
        <dbReference type="EMBL" id="KAB7518901.1"/>
    </source>
</evidence>
<dbReference type="InterPro" id="IPR014729">
    <property type="entry name" value="Rossmann-like_a/b/a_fold"/>
</dbReference>
<evidence type="ECO:0000313" key="6">
    <source>
        <dbReference type="Proteomes" id="UP000326865"/>
    </source>
</evidence>
<protein>
    <recommendedName>
        <fullName evidence="2">UspA domain-containing protein</fullName>
    </recommendedName>
</protein>
<dbReference type="Pfam" id="PF00582">
    <property type="entry name" value="Usp"/>
    <property type="match status" value="1"/>
</dbReference>
<dbReference type="Proteomes" id="UP000326207">
    <property type="component" value="Unassembled WGS sequence"/>
</dbReference>
<dbReference type="CDD" id="cd00293">
    <property type="entry name" value="USP-like"/>
    <property type="match status" value="1"/>
</dbReference>
<dbReference type="InterPro" id="IPR006016">
    <property type="entry name" value="UspA"/>
</dbReference>
<dbReference type="AlphaFoldDB" id="A0A5N5U5S2"/>
<evidence type="ECO:0000259" key="2">
    <source>
        <dbReference type="Pfam" id="PF00582"/>
    </source>
</evidence>
<dbReference type="Proteomes" id="UP000326865">
    <property type="component" value="Unassembled WGS sequence"/>
</dbReference>
<evidence type="ECO:0000313" key="5">
    <source>
        <dbReference type="Proteomes" id="UP000326207"/>
    </source>
</evidence>
<dbReference type="EMBL" id="QMDY01000003">
    <property type="protein sequence ID" value="KAB7518901.1"/>
    <property type="molecule type" value="Genomic_DNA"/>
</dbReference>
<dbReference type="SUPFAM" id="SSF52402">
    <property type="entry name" value="Adenine nucleotide alpha hydrolases-like"/>
    <property type="match status" value="1"/>
</dbReference>
<sequence>MGPWKWCRRRHVTSHLGSGPPGRVIGSYIDDHRIGLVVMGTHGRTGTERYLLGSVTEAVLRKVTVPVCCVPMSEL</sequence>
<dbReference type="PANTHER" id="PTHR46268">
    <property type="entry name" value="STRESS RESPONSE PROTEIN NHAX"/>
    <property type="match status" value="1"/>
</dbReference>
<reference evidence="5 6" key="1">
    <citation type="submission" date="2019-10" db="EMBL/GenBank/DDBJ databases">
        <title>Unraveling microbial dark matter from salterns through culturing: the case of the genus Halosegnis.</title>
        <authorList>
            <person name="Duran-Viseras A."/>
            <person name="Andrei A.-S."/>
            <person name="Vera-Gargallo B."/>
            <person name="Ghai R."/>
            <person name="Sanchez-Porro C."/>
            <person name="Ventosa A."/>
        </authorList>
    </citation>
    <scope>NUCLEOTIDE SEQUENCE [LARGE SCALE GENOMIC DNA]</scope>
    <source>
        <strain evidence="3 6">F18-79</strain>
        <strain evidence="4 5">F19-13</strain>
    </source>
</reference>
<evidence type="ECO:0000313" key="3">
    <source>
        <dbReference type="EMBL" id="KAB7513847.1"/>
    </source>
</evidence>
<feature type="domain" description="UspA" evidence="2">
    <location>
        <begin position="11"/>
        <end position="71"/>
    </location>
</feature>
<comment type="caution">
    <text evidence="3">The sequence shown here is derived from an EMBL/GenBank/DDBJ whole genome shotgun (WGS) entry which is preliminary data.</text>
</comment>
<dbReference type="EMBL" id="QKKZ01000003">
    <property type="protein sequence ID" value="KAB7513847.1"/>
    <property type="molecule type" value="Genomic_DNA"/>
</dbReference>
<comment type="similarity">
    <text evidence="1">Belongs to the universal stress protein A family.</text>
</comment>
<organism evidence="3 6">
    <name type="scientific">Halosegnis rubeus</name>
    <dbReference type="NCBI Taxonomy" id="2212850"/>
    <lineage>
        <taxon>Archaea</taxon>
        <taxon>Methanobacteriati</taxon>
        <taxon>Methanobacteriota</taxon>
        <taxon>Stenosarchaea group</taxon>
        <taxon>Halobacteria</taxon>
        <taxon>Halobacteriales</taxon>
        <taxon>Natronomonadaceae</taxon>
        <taxon>Halosegnis</taxon>
    </lineage>
</organism>
<accession>A0A5N5UKA8</accession>
<keyword evidence="6" id="KW-1185">Reference proteome</keyword>
<name>A0A5N5U5S2_9EURY</name>
<proteinExistence type="inferred from homology"/>
<dbReference type="InterPro" id="IPR006015">
    <property type="entry name" value="Universal_stress_UspA"/>
</dbReference>
<dbReference type="Gene3D" id="3.40.50.620">
    <property type="entry name" value="HUPs"/>
    <property type="match status" value="1"/>
</dbReference>
<evidence type="ECO:0000256" key="1">
    <source>
        <dbReference type="ARBA" id="ARBA00008791"/>
    </source>
</evidence>
<dbReference type="PRINTS" id="PR01438">
    <property type="entry name" value="UNVRSLSTRESS"/>
</dbReference>
<gene>
    <name evidence="3" type="ORF">DM867_08600</name>
    <name evidence="4" type="ORF">DP108_07005</name>
</gene>